<protein>
    <submittedName>
        <fullName evidence="1">Uncharacterized protein</fullName>
    </submittedName>
</protein>
<accession>A0A8S1QEP2</accession>
<proteinExistence type="predicted"/>
<dbReference type="Proteomes" id="UP000688137">
    <property type="component" value="Unassembled WGS sequence"/>
</dbReference>
<name>A0A8S1QEP2_PARPR</name>
<keyword evidence="2" id="KW-1185">Reference proteome</keyword>
<comment type="caution">
    <text evidence="1">The sequence shown here is derived from an EMBL/GenBank/DDBJ whole genome shotgun (WGS) entry which is preliminary data.</text>
</comment>
<evidence type="ECO:0000313" key="1">
    <source>
        <dbReference type="EMBL" id="CAD8114162.1"/>
    </source>
</evidence>
<organism evidence="1 2">
    <name type="scientific">Paramecium primaurelia</name>
    <dbReference type="NCBI Taxonomy" id="5886"/>
    <lineage>
        <taxon>Eukaryota</taxon>
        <taxon>Sar</taxon>
        <taxon>Alveolata</taxon>
        <taxon>Ciliophora</taxon>
        <taxon>Intramacronucleata</taxon>
        <taxon>Oligohymenophorea</taxon>
        <taxon>Peniculida</taxon>
        <taxon>Parameciidae</taxon>
        <taxon>Paramecium</taxon>
    </lineage>
</organism>
<dbReference type="AlphaFoldDB" id="A0A8S1QEP2"/>
<dbReference type="EMBL" id="CAJJDM010000163">
    <property type="protein sequence ID" value="CAD8114162.1"/>
    <property type="molecule type" value="Genomic_DNA"/>
</dbReference>
<gene>
    <name evidence="1" type="ORF">PPRIM_AZ9-3.1.T1580057</name>
</gene>
<evidence type="ECO:0000313" key="2">
    <source>
        <dbReference type="Proteomes" id="UP000688137"/>
    </source>
</evidence>
<reference evidence="1" key="1">
    <citation type="submission" date="2021-01" db="EMBL/GenBank/DDBJ databases">
        <authorList>
            <consortium name="Genoscope - CEA"/>
            <person name="William W."/>
        </authorList>
    </citation>
    <scope>NUCLEOTIDE SEQUENCE</scope>
</reference>
<sequence length="43" mass="5282">MTHCFFQQELMEQQEFGKLNMAKIQQHIYQFSVFILIIFMQLV</sequence>